<name>A0ABN2KW42_9ACTN</name>
<dbReference type="Gene3D" id="3.20.20.140">
    <property type="entry name" value="Metal-dependent hydrolases"/>
    <property type="match status" value="1"/>
</dbReference>
<reference evidence="2 3" key="1">
    <citation type="journal article" date="2019" name="Int. J. Syst. Evol. Microbiol.">
        <title>The Global Catalogue of Microorganisms (GCM) 10K type strain sequencing project: providing services to taxonomists for standard genome sequencing and annotation.</title>
        <authorList>
            <consortium name="The Broad Institute Genomics Platform"/>
            <consortium name="The Broad Institute Genome Sequencing Center for Infectious Disease"/>
            <person name="Wu L."/>
            <person name="Ma J."/>
        </authorList>
    </citation>
    <scope>NUCLEOTIDE SEQUENCE [LARGE SCALE GENOMIC DNA]</scope>
    <source>
        <strain evidence="2 3">JCM 13249</strain>
    </source>
</reference>
<comment type="caution">
    <text evidence="2">The sequence shown here is derived from an EMBL/GenBank/DDBJ whole genome shotgun (WGS) entry which is preliminary data.</text>
</comment>
<dbReference type="InterPro" id="IPR032466">
    <property type="entry name" value="Metal_Hydrolase"/>
</dbReference>
<proteinExistence type="predicted"/>
<feature type="domain" description="Amidohydrolase-related" evidence="1">
    <location>
        <begin position="385"/>
        <end position="467"/>
    </location>
</feature>
<protein>
    <submittedName>
        <fullName evidence="2">Amidohydrolase family protein</fullName>
    </submittedName>
</protein>
<dbReference type="InterPro" id="IPR050138">
    <property type="entry name" value="DHOase/Allantoinase_Hydrolase"/>
</dbReference>
<dbReference type="EMBL" id="BAAALS010000024">
    <property type="protein sequence ID" value="GAA1767803.1"/>
    <property type="molecule type" value="Genomic_DNA"/>
</dbReference>
<dbReference type="RefSeq" id="WP_344085056.1">
    <property type="nucleotide sequence ID" value="NZ_BAAALS010000024.1"/>
</dbReference>
<dbReference type="SUPFAM" id="SSF51338">
    <property type="entry name" value="Composite domain of metallo-dependent hydrolases"/>
    <property type="match status" value="1"/>
</dbReference>
<dbReference type="Gene3D" id="2.30.40.10">
    <property type="entry name" value="Urease, subunit C, domain 1"/>
    <property type="match status" value="1"/>
</dbReference>
<sequence>MTEYERIITNVRVVRPDRDEVESLDIAIRAGTFARIAPDIDPGLAAEVVDGRGLLAFPGVVDAHQHWGIYNPLDVDARTESRAAAQGGVTTGLSYMRTGQLYLNRSGPYGELLPVCRELVDGNTYVDYTFHVAPILPEHLDELESIVDEQGVASFKVFMFYGGHGLHGSSKDQNAFLMTPPGHRYDVAFFERVMRAIQRLRQARPDLAPYVTLSLHCETAEIMAAYTEQVRGEGVLTGLAAYHASRPPHSEGLAVAVASYLAHETDLPTINLLHLSSAKAMESALTMARAYPHVDFRREVTIGHLLTDIETTKGVGAKVNPPIRPREDVERLWEHVLAGEVDWVVSDHACCRDEEKFGTDRDDVFLAKSGFGGTEYLLPGLVSEGSRRGMSYGHMARLLSWNPAQRYGLLRKGTIAEGYDADLVLVDPTATWTVRAEESESSQEYTPFEGMELTAKVVDVFLRGEAVLRDGAVVGEPRGRFVARPTAGPASS</sequence>
<evidence type="ECO:0000313" key="2">
    <source>
        <dbReference type="EMBL" id="GAA1767803.1"/>
    </source>
</evidence>
<gene>
    <name evidence="2" type="ORF">GCM10009681_43580</name>
</gene>
<accession>A0ABN2KW42</accession>
<dbReference type="PANTHER" id="PTHR43668">
    <property type="entry name" value="ALLANTOINASE"/>
    <property type="match status" value="1"/>
</dbReference>
<dbReference type="Pfam" id="PF01979">
    <property type="entry name" value="Amidohydro_1"/>
    <property type="match status" value="1"/>
</dbReference>
<dbReference type="PANTHER" id="PTHR43668:SF2">
    <property type="entry name" value="ALLANTOINASE"/>
    <property type="match status" value="1"/>
</dbReference>
<dbReference type="InterPro" id="IPR006680">
    <property type="entry name" value="Amidohydro-rel"/>
</dbReference>
<evidence type="ECO:0000313" key="3">
    <source>
        <dbReference type="Proteomes" id="UP001500655"/>
    </source>
</evidence>
<dbReference type="InterPro" id="IPR011059">
    <property type="entry name" value="Metal-dep_hydrolase_composite"/>
</dbReference>
<organism evidence="2 3">
    <name type="scientific">Luedemannella helvata</name>
    <dbReference type="NCBI Taxonomy" id="349315"/>
    <lineage>
        <taxon>Bacteria</taxon>
        <taxon>Bacillati</taxon>
        <taxon>Actinomycetota</taxon>
        <taxon>Actinomycetes</taxon>
        <taxon>Micromonosporales</taxon>
        <taxon>Micromonosporaceae</taxon>
        <taxon>Luedemannella</taxon>
    </lineage>
</organism>
<evidence type="ECO:0000259" key="1">
    <source>
        <dbReference type="Pfam" id="PF01979"/>
    </source>
</evidence>
<dbReference type="SUPFAM" id="SSF51556">
    <property type="entry name" value="Metallo-dependent hydrolases"/>
    <property type="match status" value="1"/>
</dbReference>
<dbReference type="Proteomes" id="UP001500655">
    <property type="component" value="Unassembled WGS sequence"/>
</dbReference>
<keyword evidence="3" id="KW-1185">Reference proteome</keyword>